<accession>A0A1F5X051</accession>
<protein>
    <recommendedName>
        <fullName evidence="4">Amino acid transporter transmembrane domain-containing protein</fullName>
    </recommendedName>
</protein>
<feature type="transmembrane region" description="Helical" evidence="1">
    <location>
        <begin position="178"/>
        <end position="195"/>
    </location>
</feature>
<feature type="transmembrane region" description="Helical" evidence="1">
    <location>
        <begin position="35"/>
        <end position="56"/>
    </location>
</feature>
<feature type="transmembrane region" description="Helical" evidence="1">
    <location>
        <begin position="216"/>
        <end position="238"/>
    </location>
</feature>
<reference evidence="2 3" key="1">
    <citation type="journal article" date="2016" name="Nat. Commun.">
        <title>Thousands of microbial genomes shed light on interconnected biogeochemical processes in an aquifer system.</title>
        <authorList>
            <person name="Anantharaman K."/>
            <person name="Brown C.T."/>
            <person name="Hug L.A."/>
            <person name="Sharon I."/>
            <person name="Castelle C.J."/>
            <person name="Probst A.J."/>
            <person name="Thomas B.C."/>
            <person name="Singh A."/>
            <person name="Wilkins M.J."/>
            <person name="Karaoz U."/>
            <person name="Brodie E.L."/>
            <person name="Williams K.H."/>
            <person name="Hubbard S.S."/>
            <person name="Banfield J.F."/>
        </authorList>
    </citation>
    <scope>NUCLEOTIDE SEQUENCE [LARGE SCALE GENOMIC DNA]</scope>
</reference>
<feature type="transmembrane region" description="Helical" evidence="1">
    <location>
        <begin position="258"/>
        <end position="278"/>
    </location>
</feature>
<proteinExistence type="predicted"/>
<organism evidence="2 3">
    <name type="scientific">Candidatus Giovannonibacteria bacterium RIFCSPLOWO2_01_FULL_45_34</name>
    <dbReference type="NCBI Taxonomy" id="1798351"/>
    <lineage>
        <taxon>Bacteria</taxon>
        <taxon>Candidatus Giovannoniibacteriota</taxon>
    </lineage>
</organism>
<evidence type="ECO:0000256" key="1">
    <source>
        <dbReference type="SAM" id="Phobius"/>
    </source>
</evidence>
<evidence type="ECO:0008006" key="4">
    <source>
        <dbReference type="Google" id="ProtNLM"/>
    </source>
</evidence>
<dbReference type="STRING" id="1798351.A2930_02190"/>
<name>A0A1F5X051_9BACT</name>
<comment type="caution">
    <text evidence="2">The sequence shown here is derived from an EMBL/GenBank/DDBJ whole genome shotgun (WGS) entry which is preliminary data.</text>
</comment>
<feature type="transmembrane region" description="Helical" evidence="1">
    <location>
        <begin position="319"/>
        <end position="339"/>
    </location>
</feature>
<dbReference type="Proteomes" id="UP000178114">
    <property type="component" value="Unassembled WGS sequence"/>
</dbReference>
<gene>
    <name evidence="2" type="ORF">A2930_02190</name>
</gene>
<feature type="transmembrane region" description="Helical" evidence="1">
    <location>
        <begin position="360"/>
        <end position="379"/>
    </location>
</feature>
<keyword evidence="1" id="KW-0812">Transmembrane</keyword>
<dbReference type="AlphaFoldDB" id="A0A1F5X051"/>
<feature type="transmembrane region" description="Helical" evidence="1">
    <location>
        <begin position="7"/>
        <end position="29"/>
    </location>
</feature>
<dbReference type="Gene3D" id="1.20.1740.10">
    <property type="entry name" value="Amino acid/polyamine transporter I"/>
    <property type="match status" value="1"/>
</dbReference>
<feature type="transmembrane region" description="Helical" evidence="1">
    <location>
        <begin position="290"/>
        <end position="313"/>
    </location>
</feature>
<keyword evidence="1" id="KW-1133">Transmembrane helix</keyword>
<feature type="transmembrane region" description="Helical" evidence="1">
    <location>
        <begin position="106"/>
        <end position="133"/>
    </location>
</feature>
<evidence type="ECO:0000313" key="3">
    <source>
        <dbReference type="Proteomes" id="UP000178114"/>
    </source>
</evidence>
<keyword evidence="1" id="KW-0472">Membrane</keyword>
<dbReference type="EMBL" id="MFID01000014">
    <property type="protein sequence ID" value="OGF81249.1"/>
    <property type="molecule type" value="Genomic_DNA"/>
</dbReference>
<sequence>MIKNKQFLEAVGLIFGMIIGSGIFVLPYAVSVSGAVWGLITAFLAFLGILGVHLAYGEIVLNSDGLHRLPGYAKEYLGKFFGAFSMLSQILGFNTVLLIFGGLGGIFLGILFGGNPFVWSLIFFGLASLLLLFENIEDIGFIDFILTIPLIAIIIFISFLSYNSGSSQNINLFGQDRFFSFGIFVFALAGLAVIADARDIFRKQNEGESGRFLKLAIIYGTTVSFVLYLIFSLGVLMASGESVTKDAMSGLISVLGPGIVKVGALLGFLSIFRSYLALGYNLNAIYKLDLRLASSAAWFASLSVPVVLFLAGAKDFTRLISLMGGTFVAFDGIMVVYILRRMRAMGLVTNRLLGFGKVQQYFLITVFSLGIIYELIYQIF</sequence>
<feature type="transmembrane region" description="Helical" evidence="1">
    <location>
        <begin position="140"/>
        <end position="162"/>
    </location>
</feature>
<evidence type="ECO:0000313" key="2">
    <source>
        <dbReference type="EMBL" id="OGF81249.1"/>
    </source>
</evidence>